<dbReference type="AlphaFoldDB" id="Q87KR9"/>
<gene>
    <name evidence="2" type="ordered locus">VP2907</name>
</gene>
<evidence type="ECO:0000313" key="2">
    <source>
        <dbReference type="EMBL" id="BAC61170.1"/>
    </source>
</evidence>
<organism evidence="2 3">
    <name type="scientific">Vibrio parahaemolyticus serotype O3:K6 (strain RIMD 2210633)</name>
    <dbReference type="NCBI Taxonomy" id="223926"/>
    <lineage>
        <taxon>Bacteria</taxon>
        <taxon>Pseudomonadati</taxon>
        <taxon>Pseudomonadota</taxon>
        <taxon>Gammaproteobacteria</taxon>
        <taxon>Vibrionales</taxon>
        <taxon>Vibrionaceae</taxon>
        <taxon>Vibrio</taxon>
    </lineage>
</organism>
<name>Q87KR9_VIBPA</name>
<sequence length="142" mass="16725">MSTPKEEFDKAFSILSQFERQLISPKDFSWDYITSRVEPSKPTLWRNLLFRNEFNRVKKLVRSYKDGKNNYDLDISKESVKDAEIASLRREVEDLNKQLSKERERLAYAAVVARRNNIDPILFEKESPLLRAIGRQNKSSNI</sequence>
<feature type="coiled-coil region" evidence="1">
    <location>
        <begin position="78"/>
        <end position="105"/>
    </location>
</feature>
<evidence type="ECO:0000256" key="1">
    <source>
        <dbReference type="SAM" id="Coils"/>
    </source>
</evidence>
<reference evidence="2 3" key="1">
    <citation type="journal article" date="2003" name="Lancet">
        <title>Genome sequence of Vibrio parahaemolyticus: a pathogenic mechanism distinct from that of V. cholerae.</title>
        <authorList>
            <person name="Makino K."/>
            <person name="Oshima K."/>
            <person name="Kurokawa K."/>
            <person name="Yokoyama K."/>
            <person name="Uda T."/>
            <person name="Tagomori K."/>
            <person name="Iijima Y."/>
            <person name="Najima M."/>
            <person name="Nakano M."/>
            <person name="Yamashita A."/>
            <person name="Kubota Y."/>
            <person name="Kimura S."/>
            <person name="Yasunaga T."/>
            <person name="Honda T."/>
            <person name="Shinagawa H."/>
            <person name="Hattori M."/>
            <person name="Iida T."/>
        </authorList>
    </citation>
    <scope>NUCLEOTIDE SEQUENCE [LARGE SCALE GENOMIC DNA]</scope>
    <source>
        <strain evidence="3">RIMD 2210633</strain>
    </source>
</reference>
<dbReference type="GeneID" id="1190482"/>
<proteinExistence type="predicted"/>
<keyword evidence="1" id="KW-0175">Coiled coil</keyword>
<dbReference type="RefSeq" id="WP_011106115.1">
    <property type="nucleotide sequence ID" value="NC_004603.1"/>
</dbReference>
<dbReference type="HOGENOM" id="CLU_1668208_0_0_6"/>
<dbReference type="Proteomes" id="UP000002493">
    <property type="component" value="Chromosome 1"/>
</dbReference>
<protein>
    <submittedName>
        <fullName evidence="2">Uncharacterized protein</fullName>
    </submittedName>
</protein>
<dbReference type="EMBL" id="BA000031">
    <property type="protein sequence ID" value="BAC61170.1"/>
    <property type="molecule type" value="Genomic_DNA"/>
</dbReference>
<dbReference type="KEGG" id="vpa:VP2907"/>
<dbReference type="eggNOG" id="ENOG5033YKJ">
    <property type="taxonomic scope" value="Bacteria"/>
</dbReference>
<evidence type="ECO:0000313" key="3">
    <source>
        <dbReference type="Proteomes" id="UP000002493"/>
    </source>
</evidence>
<accession>Q87KR9</accession>